<sequence>MAKRKQEKGVATKGFKRFLLLICIPAILLTVIGSIVFSLSGISPMEQARAMAGQLPIVSAWISEDNDDDGEETSPLAEKDEEIANLAQQLQRAEDTIEELEAEIEQIEDDEAYAEASARELEEAEAPEALTRIARVYENMKPRQAAEIMDELTNEAILLHMSEMNDDGRSVILENMDPERAAEITTLLAD</sequence>
<evidence type="ECO:0000313" key="2">
    <source>
        <dbReference type="EMBL" id="QDI90294.1"/>
    </source>
</evidence>
<evidence type="ECO:0008006" key="4">
    <source>
        <dbReference type="Google" id="ProtNLM"/>
    </source>
</evidence>
<gene>
    <name evidence="2" type="ORF">EPH95_03155</name>
</gene>
<name>A0A514LEL6_9BACI</name>
<accession>A0A514LEL6</accession>
<evidence type="ECO:0000313" key="3">
    <source>
        <dbReference type="Proteomes" id="UP000319756"/>
    </source>
</evidence>
<feature type="coiled-coil region" evidence="1">
    <location>
        <begin position="76"/>
        <end position="124"/>
    </location>
</feature>
<dbReference type="OrthoDB" id="2888242at2"/>
<dbReference type="AlphaFoldDB" id="A0A514LEL6"/>
<dbReference type="EMBL" id="CP035485">
    <property type="protein sequence ID" value="QDI90294.1"/>
    <property type="molecule type" value="Genomic_DNA"/>
</dbReference>
<proteinExistence type="predicted"/>
<reference evidence="3" key="1">
    <citation type="submission" date="2019-01" db="EMBL/GenBank/DDBJ databases">
        <title>Genomic analysis of Salicibibacter sp. NKC3-5.</title>
        <authorList>
            <person name="Oh Y.J."/>
        </authorList>
    </citation>
    <scope>NUCLEOTIDE SEQUENCE [LARGE SCALE GENOMIC DNA]</scope>
    <source>
        <strain evidence="3">NKC3-5</strain>
    </source>
</reference>
<dbReference type="KEGG" id="sale:EPH95_03155"/>
<keyword evidence="3" id="KW-1185">Reference proteome</keyword>
<organism evidence="2 3">
    <name type="scientific">Salicibibacter halophilus</name>
    <dbReference type="NCBI Taxonomy" id="2502791"/>
    <lineage>
        <taxon>Bacteria</taxon>
        <taxon>Bacillati</taxon>
        <taxon>Bacillota</taxon>
        <taxon>Bacilli</taxon>
        <taxon>Bacillales</taxon>
        <taxon>Bacillaceae</taxon>
        <taxon>Salicibibacter</taxon>
    </lineage>
</organism>
<keyword evidence="1" id="KW-0175">Coiled coil</keyword>
<evidence type="ECO:0000256" key="1">
    <source>
        <dbReference type="SAM" id="Coils"/>
    </source>
</evidence>
<dbReference type="Proteomes" id="UP000319756">
    <property type="component" value="Chromosome"/>
</dbReference>
<protein>
    <recommendedName>
        <fullName evidence="4">Magnesium transporter MgtE intracellular domain-containing protein</fullName>
    </recommendedName>
</protein>
<dbReference type="SUPFAM" id="SSF158791">
    <property type="entry name" value="MgtE N-terminal domain-like"/>
    <property type="match status" value="1"/>
</dbReference>
<dbReference type="RefSeq" id="WP_142087268.1">
    <property type="nucleotide sequence ID" value="NZ_CP035485.1"/>
</dbReference>